<dbReference type="AlphaFoldDB" id="A0A9Q1QIU0"/>
<dbReference type="PANTHER" id="PTHR35218">
    <property type="entry name" value="RNASE H DOMAIN-CONTAINING PROTEIN"/>
    <property type="match status" value="1"/>
</dbReference>
<dbReference type="EMBL" id="JAKOGI010000112">
    <property type="protein sequence ID" value="KAJ8443802.1"/>
    <property type="molecule type" value="Genomic_DNA"/>
</dbReference>
<evidence type="ECO:0000313" key="3">
    <source>
        <dbReference type="Proteomes" id="UP001153076"/>
    </source>
</evidence>
<dbReference type="OrthoDB" id="1001431at2759"/>
<feature type="compositionally biased region" description="Polar residues" evidence="1">
    <location>
        <begin position="143"/>
        <end position="153"/>
    </location>
</feature>
<feature type="region of interest" description="Disordered" evidence="1">
    <location>
        <begin position="141"/>
        <end position="162"/>
    </location>
</feature>
<name>A0A9Q1QIU0_9CARY</name>
<dbReference type="SUPFAM" id="SSF56219">
    <property type="entry name" value="DNase I-like"/>
    <property type="match status" value="1"/>
</dbReference>
<reference evidence="2" key="1">
    <citation type="submission" date="2022-04" db="EMBL/GenBank/DDBJ databases">
        <title>Carnegiea gigantea Genome sequencing and assembly v2.</title>
        <authorList>
            <person name="Copetti D."/>
            <person name="Sanderson M.J."/>
            <person name="Burquez A."/>
            <person name="Wojciechowski M.F."/>
        </authorList>
    </citation>
    <scope>NUCLEOTIDE SEQUENCE</scope>
    <source>
        <strain evidence="2">SGP5-SGP5p</strain>
        <tissue evidence="2">Aerial part</tissue>
    </source>
</reference>
<accession>A0A9Q1QIU0</accession>
<evidence type="ECO:0000256" key="1">
    <source>
        <dbReference type="SAM" id="MobiDB-lite"/>
    </source>
</evidence>
<organism evidence="2 3">
    <name type="scientific">Carnegiea gigantea</name>
    <dbReference type="NCBI Taxonomy" id="171969"/>
    <lineage>
        <taxon>Eukaryota</taxon>
        <taxon>Viridiplantae</taxon>
        <taxon>Streptophyta</taxon>
        <taxon>Embryophyta</taxon>
        <taxon>Tracheophyta</taxon>
        <taxon>Spermatophyta</taxon>
        <taxon>Magnoliopsida</taxon>
        <taxon>eudicotyledons</taxon>
        <taxon>Gunneridae</taxon>
        <taxon>Pentapetalae</taxon>
        <taxon>Caryophyllales</taxon>
        <taxon>Cactineae</taxon>
        <taxon>Cactaceae</taxon>
        <taxon>Cactoideae</taxon>
        <taxon>Echinocereeae</taxon>
        <taxon>Carnegiea</taxon>
    </lineage>
</organism>
<protein>
    <submittedName>
        <fullName evidence="2">Uncharacterized protein</fullName>
    </submittedName>
</protein>
<dbReference type="Proteomes" id="UP001153076">
    <property type="component" value="Unassembled WGS sequence"/>
</dbReference>
<keyword evidence="3" id="KW-1185">Reference proteome</keyword>
<comment type="caution">
    <text evidence="2">The sequence shown here is derived from an EMBL/GenBank/DDBJ whole genome shotgun (WGS) entry which is preliminary data.</text>
</comment>
<dbReference type="InterPro" id="IPR036691">
    <property type="entry name" value="Endo/exonu/phosph_ase_sf"/>
</dbReference>
<gene>
    <name evidence="2" type="ORF">Cgig2_017283</name>
</gene>
<dbReference type="PANTHER" id="PTHR35218:SF9">
    <property type="entry name" value="ENDONUCLEASE_EXONUCLEASE_PHOSPHATASE DOMAIN-CONTAINING PROTEIN"/>
    <property type="match status" value="1"/>
</dbReference>
<sequence length="162" mass="18701">MTNLMNTMNVIVPHHLKGVESREFMNALKEHIRIQRPQIIMLMEMHISGTRADTVCNKIGYRGRYQVEARGFQGGIWILWPKDTVYPNLELCDKPFWGGIRLGEFSIQSAIDFGHKVVPHLGHDRWQAVWRLKVPQKMKSETESGFTRSSSSKGEVLQETHN</sequence>
<proteinExistence type="predicted"/>
<evidence type="ECO:0000313" key="2">
    <source>
        <dbReference type="EMBL" id="KAJ8443802.1"/>
    </source>
</evidence>